<feature type="region of interest" description="Disordered" evidence="1">
    <location>
        <begin position="156"/>
        <end position="175"/>
    </location>
</feature>
<keyword evidence="3" id="KW-1185">Reference proteome</keyword>
<comment type="caution">
    <text evidence="2">The sequence shown here is derived from an EMBL/GenBank/DDBJ whole genome shotgun (WGS) entry which is preliminary data.</text>
</comment>
<name>A0A8T0X7W2_PANVG</name>
<organism evidence="2 3">
    <name type="scientific">Panicum virgatum</name>
    <name type="common">Blackwell switchgrass</name>
    <dbReference type="NCBI Taxonomy" id="38727"/>
    <lineage>
        <taxon>Eukaryota</taxon>
        <taxon>Viridiplantae</taxon>
        <taxon>Streptophyta</taxon>
        <taxon>Embryophyta</taxon>
        <taxon>Tracheophyta</taxon>
        <taxon>Spermatophyta</taxon>
        <taxon>Magnoliopsida</taxon>
        <taxon>Liliopsida</taxon>
        <taxon>Poales</taxon>
        <taxon>Poaceae</taxon>
        <taxon>PACMAD clade</taxon>
        <taxon>Panicoideae</taxon>
        <taxon>Panicodae</taxon>
        <taxon>Paniceae</taxon>
        <taxon>Panicinae</taxon>
        <taxon>Panicum</taxon>
        <taxon>Panicum sect. Hiantes</taxon>
    </lineage>
</organism>
<dbReference type="Proteomes" id="UP000823388">
    <property type="component" value="Chromosome 1K"/>
</dbReference>
<accession>A0A8T0X7W2</accession>
<reference evidence="2" key="1">
    <citation type="submission" date="2020-05" db="EMBL/GenBank/DDBJ databases">
        <title>WGS assembly of Panicum virgatum.</title>
        <authorList>
            <person name="Lovell J.T."/>
            <person name="Jenkins J."/>
            <person name="Shu S."/>
            <person name="Juenger T.E."/>
            <person name="Schmutz J."/>
        </authorList>
    </citation>
    <scope>NUCLEOTIDE SEQUENCE</scope>
    <source>
        <strain evidence="2">AP13</strain>
    </source>
</reference>
<protein>
    <submittedName>
        <fullName evidence="2">Uncharacterized protein</fullName>
    </submittedName>
</protein>
<evidence type="ECO:0000313" key="2">
    <source>
        <dbReference type="EMBL" id="KAG2656180.1"/>
    </source>
</evidence>
<feature type="compositionally biased region" description="Low complexity" evidence="1">
    <location>
        <begin position="38"/>
        <end position="54"/>
    </location>
</feature>
<evidence type="ECO:0000256" key="1">
    <source>
        <dbReference type="SAM" id="MobiDB-lite"/>
    </source>
</evidence>
<evidence type="ECO:0000313" key="3">
    <source>
        <dbReference type="Proteomes" id="UP000823388"/>
    </source>
</evidence>
<gene>
    <name evidence="2" type="ORF">PVAP13_1KG066454</name>
</gene>
<sequence>MAAAARADLLPGASFPARPWRRRRHGPLSRCGTSRLKSPSSPSGSSSTRPELLSSPTRLSSSLVWPWWTSPAARPWRAAPPPWATVSTPWTAAATTWTSMAASAMAPHPRWPSSLPATSMPAPVAVRAEGAASAHCLQSWSRRCSSCSRRTRQELRLHQRPSTAPEAWEDGGDGQELRVCRRAASSGGEQERGWRPGKGWNGESRWRIYWFT</sequence>
<dbReference type="AlphaFoldDB" id="A0A8T0X7W2"/>
<proteinExistence type="predicted"/>
<feature type="region of interest" description="Disordered" evidence="1">
    <location>
        <begin position="1"/>
        <end position="54"/>
    </location>
</feature>
<dbReference type="EMBL" id="CM029037">
    <property type="protein sequence ID" value="KAG2656180.1"/>
    <property type="molecule type" value="Genomic_DNA"/>
</dbReference>